<dbReference type="Pfam" id="PF13968">
    <property type="entry name" value="DUF4220"/>
    <property type="match status" value="1"/>
</dbReference>
<feature type="domain" description="DUF4220" evidence="2">
    <location>
        <begin position="51"/>
        <end position="379"/>
    </location>
</feature>
<feature type="transmembrane region" description="Helical" evidence="1">
    <location>
        <begin position="15"/>
        <end position="35"/>
    </location>
</feature>
<dbReference type="HOGENOM" id="CLU_009180_5_2_1"/>
<organism evidence="3">
    <name type="scientific">Brachypodium distachyon</name>
    <name type="common">Purple false brome</name>
    <name type="synonym">Trachynia distachya</name>
    <dbReference type="NCBI Taxonomy" id="15368"/>
    <lineage>
        <taxon>Eukaryota</taxon>
        <taxon>Viridiplantae</taxon>
        <taxon>Streptophyta</taxon>
        <taxon>Embryophyta</taxon>
        <taxon>Tracheophyta</taxon>
        <taxon>Spermatophyta</taxon>
        <taxon>Magnoliopsida</taxon>
        <taxon>Liliopsida</taxon>
        <taxon>Poales</taxon>
        <taxon>Poaceae</taxon>
        <taxon>BOP clade</taxon>
        <taxon>Pooideae</taxon>
        <taxon>Stipodae</taxon>
        <taxon>Brachypodieae</taxon>
        <taxon>Brachypodium</taxon>
    </lineage>
</organism>
<reference evidence="4" key="3">
    <citation type="submission" date="2018-08" db="UniProtKB">
        <authorList>
            <consortium name="EnsemblPlants"/>
        </authorList>
    </citation>
    <scope>IDENTIFICATION</scope>
    <source>
        <strain evidence="4">cv. Bd21</strain>
    </source>
</reference>
<feature type="transmembrane region" description="Helical" evidence="1">
    <location>
        <begin position="131"/>
        <end position="151"/>
    </location>
</feature>
<reference evidence="3 4" key="1">
    <citation type="journal article" date="2010" name="Nature">
        <title>Genome sequencing and analysis of the model grass Brachypodium distachyon.</title>
        <authorList>
            <consortium name="International Brachypodium Initiative"/>
        </authorList>
    </citation>
    <scope>NUCLEOTIDE SEQUENCE [LARGE SCALE GENOMIC DNA]</scope>
    <source>
        <strain evidence="3">Bd21</strain>
        <strain evidence="4">cv. Bd21</strain>
    </source>
</reference>
<evidence type="ECO:0000313" key="5">
    <source>
        <dbReference type="Proteomes" id="UP000008810"/>
    </source>
</evidence>
<accession>I1HFZ8</accession>
<dbReference type="OrthoDB" id="10439980at2759"/>
<evidence type="ECO:0000256" key="1">
    <source>
        <dbReference type="SAM" id="Phobius"/>
    </source>
</evidence>
<accession>A0A0Q3IW21</accession>
<keyword evidence="1" id="KW-1133">Transmembrane helix</keyword>
<dbReference type="AlphaFoldDB" id="I1HFZ8"/>
<gene>
    <name evidence="4" type="primary">LOC100832634</name>
    <name evidence="3" type="ORF">BRADI_2g15200v3</name>
</gene>
<feature type="transmembrane region" description="Helical" evidence="1">
    <location>
        <begin position="78"/>
        <end position="98"/>
    </location>
</feature>
<sequence>MAGVPMLIEKFLPPVQLLLLVSLVLQVILFLCARVRRIDTSDSWLRWLLLWLAYNSADTFSTFTMSRLGFAKSNHPLVLLWAPFLLLHLAGPDNIAAYALQDNQLWLRSLLTSISRVIGGAYFLYVNGDGSGNFVLPASWMMFGVGAVKYLERWLALQRGNLDSIRDSVKKDQFTMHRHAHPQDIELNNKGYLDEESHLRRAHLLIDVCKRAIVGSSEKNQDMDIMLRKVEYWTLVEMELSIMYEILYTKAAVIHTWHGYSIRVLSPLAILTSLLLYQFSGEADWHRGLLDTAVTYVLFVAALSMESISLLNTLGSSWMFAYLTSTEFSWLRYKVLRNRKWHLLRNQIVSISRLVTCGRSRYQARRWSGNMGQYNMLHFCTRPDTLLIGRPLLGTLFELVGLEELWNRKHFSGTINSLHHGSIQWCIGRHAQLLYTEEGLNTLGMVIRPWAMTALSRHNLEVNFKGYLGVEFQEGVIILHIATDIFLAECKSANRKGDHLAKEIKALSNYMMYLLVELPDMLPGIAQRKLYERICDALTKDVSNRPRSICALLRSLFRYHDDPAGSNSRADDSKMLAEKLYLTNKGQEFIFETDQLTYSVRVAEELLKYQKEHGPIKSLDLLLEVWADMLVYAGNKCSRESHAKQLGSGGELTTIAWLFLEQFHQVGREYDGHI</sequence>
<dbReference type="Gramene" id="KQK04676">
    <property type="protein sequence ID" value="KQK04676"/>
    <property type="gene ID" value="BRADI_2g15200v3"/>
</dbReference>
<dbReference type="OMA" id="CATRWTS"/>
<keyword evidence="1" id="KW-0472">Membrane</keyword>
<dbReference type="PANTHER" id="PTHR31325">
    <property type="entry name" value="OS01G0798800 PROTEIN-RELATED"/>
    <property type="match status" value="1"/>
</dbReference>
<keyword evidence="5" id="KW-1185">Reference proteome</keyword>
<dbReference type="EnsemblPlants" id="KQK04676">
    <property type="protein sequence ID" value="KQK04676"/>
    <property type="gene ID" value="BRADI_2g15200v3"/>
</dbReference>
<dbReference type="Proteomes" id="UP000008810">
    <property type="component" value="Chromosome 2"/>
</dbReference>
<dbReference type="ExpressionAtlas" id="I1HFZ8">
    <property type="expression patterns" value="baseline"/>
</dbReference>
<reference evidence="3" key="2">
    <citation type="submission" date="2017-06" db="EMBL/GenBank/DDBJ databases">
        <title>WGS assembly of Brachypodium distachyon.</title>
        <authorList>
            <consortium name="The International Brachypodium Initiative"/>
            <person name="Lucas S."/>
            <person name="Harmon-Smith M."/>
            <person name="Lail K."/>
            <person name="Tice H."/>
            <person name="Grimwood J."/>
            <person name="Bruce D."/>
            <person name="Barry K."/>
            <person name="Shu S."/>
            <person name="Lindquist E."/>
            <person name="Wang M."/>
            <person name="Pitluck S."/>
            <person name="Vogel J.P."/>
            <person name="Garvin D.F."/>
            <person name="Mockler T.C."/>
            <person name="Schmutz J."/>
            <person name="Rokhsar D."/>
            <person name="Bevan M.W."/>
        </authorList>
    </citation>
    <scope>NUCLEOTIDE SEQUENCE</scope>
    <source>
        <strain evidence="3">Bd21</strain>
    </source>
</reference>
<dbReference type="KEGG" id="bdi:100832634"/>
<dbReference type="Pfam" id="PF04578">
    <property type="entry name" value="DUF594"/>
    <property type="match status" value="1"/>
</dbReference>
<dbReference type="GeneID" id="100832634"/>
<dbReference type="eggNOG" id="ENOG502QQBP">
    <property type="taxonomic scope" value="Eukaryota"/>
</dbReference>
<keyword evidence="1" id="KW-0812">Transmembrane</keyword>
<proteinExistence type="predicted"/>
<evidence type="ECO:0000313" key="4">
    <source>
        <dbReference type="EnsemblPlants" id="KQK04676"/>
    </source>
</evidence>
<dbReference type="RefSeq" id="XP_010233102.1">
    <property type="nucleotide sequence ID" value="XM_010234800.2"/>
</dbReference>
<dbReference type="InterPro" id="IPR007658">
    <property type="entry name" value="DUF594"/>
</dbReference>
<evidence type="ECO:0000313" key="3">
    <source>
        <dbReference type="EMBL" id="KQK04676.2"/>
    </source>
</evidence>
<dbReference type="InterPro" id="IPR025315">
    <property type="entry name" value="DUF4220"/>
</dbReference>
<dbReference type="EMBL" id="CM000881">
    <property type="protein sequence ID" value="KQK04676.2"/>
    <property type="molecule type" value="Genomic_DNA"/>
</dbReference>
<name>I1HFZ8_BRADI</name>
<evidence type="ECO:0000259" key="2">
    <source>
        <dbReference type="Pfam" id="PF13968"/>
    </source>
</evidence>
<dbReference type="STRING" id="15368.I1HFZ8"/>
<protein>
    <recommendedName>
        <fullName evidence="2">DUF4220 domain-containing protein</fullName>
    </recommendedName>
</protein>
<feature type="transmembrane region" description="Helical" evidence="1">
    <location>
        <begin position="47"/>
        <end position="66"/>
    </location>
</feature>